<dbReference type="SUPFAM" id="SSF53756">
    <property type="entry name" value="UDP-Glycosyltransferase/glycogen phosphorylase"/>
    <property type="match status" value="1"/>
</dbReference>
<proteinExistence type="predicted"/>
<dbReference type="PANTHER" id="PTHR48045:SF34">
    <property type="entry name" value="ISOFLAVONE 7-O-GLUCOSYLTRANSFERASE 1-LIKE"/>
    <property type="match status" value="1"/>
</dbReference>
<dbReference type="EMBL" id="KV003924">
    <property type="protein sequence ID" value="KZV36140.1"/>
    <property type="molecule type" value="Genomic_DNA"/>
</dbReference>
<evidence type="ECO:0000313" key="2">
    <source>
        <dbReference type="Proteomes" id="UP000250235"/>
    </source>
</evidence>
<evidence type="ECO:0000313" key="1">
    <source>
        <dbReference type="EMBL" id="KZV36140.1"/>
    </source>
</evidence>
<organism evidence="1 2">
    <name type="scientific">Dorcoceras hygrometricum</name>
    <dbReference type="NCBI Taxonomy" id="472368"/>
    <lineage>
        <taxon>Eukaryota</taxon>
        <taxon>Viridiplantae</taxon>
        <taxon>Streptophyta</taxon>
        <taxon>Embryophyta</taxon>
        <taxon>Tracheophyta</taxon>
        <taxon>Spermatophyta</taxon>
        <taxon>Magnoliopsida</taxon>
        <taxon>eudicotyledons</taxon>
        <taxon>Gunneridae</taxon>
        <taxon>Pentapetalae</taxon>
        <taxon>asterids</taxon>
        <taxon>lamiids</taxon>
        <taxon>Lamiales</taxon>
        <taxon>Gesneriaceae</taxon>
        <taxon>Didymocarpoideae</taxon>
        <taxon>Trichosporeae</taxon>
        <taxon>Loxocarpinae</taxon>
        <taxon>Dorcoceras</taxon>
    </lineage>
</organism>
<reference evidence="1 2" key="1">
    <citation type="journal article" date="2015" name="Proc. Natl. Acad. Sci. U.S.A.">
        <title>The resurrection genome of Boea hygrometrica: A blueprint for survival of dehydration.</title>
        <authorList>
            <person name="Xiao L."/>
            <person name="Yang G."/>
            <person name="Zhang L."/>
            <person name="Yang X."/>
            <person name="Zhao S."/>
            <person name="Ji Z."/>
            <person name="Zhou Q."/>
            <person name="Hu M."/>
            <person name="Wang Y."/>
            <person name="Chen M."/>
            <person name="Xu Y."/>
            <person name="Jin H."/>
            <person name="Xiao X."/>
            <person name="Hu G."/>
            <person name="Bao F."/>
            <person name="Hu Y."/>
            <person name="Wan P."/>
            <person name="Li L."/>
            <person name="Deng X."/>
            <person name="Kuang T."/>
            <person name="Xiang C."/>
            <person name="Zhu J.K."/>
            <person name="Oliver M.J."/>
            <person name="He Y."/>
        </authorList>
    </citation>
    <scope>NUCLEOTIDE SEQUENCE [LARGE SCALE GENOMIC DNA]</scope>
    <source>
        <strain evidence="2">cv. XS01</strain>
    </source>
</reference>
<accession>A0A2Z7BV86</accession>
<dbReference type="AlphaFoldDB" id="A0A2Z7BV86"/>
<dbReference type="Gene3D" id="3.40.50.2000">
    <property type="entry name" value="Glycogen Phosphorylase B"/>
    <property type="match status" value="1"/>
</dbReference>
<name>A0A2Z7BV86_9LAMI</name>
<dbReference type="OrthoDB" id="5835829at2759"/>
<dbReference type="PANTHER" id="PTHR48045">
    <property type="entry name" value="UDP-GLYCOSYLTRANSFERASE 72B1"/>
    <property type="match status" value="1"/>
</dbReference>
<sequence>MAEQSTNAKMVVEEMKTGLRVCTDDGTSKGFETNDDLKNSVIELMEGEKGKALKEAAKGLAEAAKKAVVDSGSSWHAVSQLIDELHHRRKEIKT</sequence>
<keyword evidence="2" id="KW-1185">Reference proteome</keyword>
<dbReference type="Proteomes" id="UP000250235">
    <property type="component" value="Unassembled WGS sequence"/>
</dbReference>
<gene>
    <name evidence="1" type="ORF">F511_20272</name>
</gene>
<protein>
    <submittedName>
        <fullName evidence="1">Uncharacterized protein</fullName>
    </submittedName>
</protein>